<evidence type="ECO:0000313" key="1">
    <source>
        <dbReference type="EMBL" id="KAF2472966.1"/>
    </source>
</evidence>
<protein>
    <submittedName>
        <fullName evidence="1">Uncharacterized protein</fullName>
    </submittedName>
</protein>
<evidence type="ECO:0000313" key="2">
    <source>
        <dbReference type="Proteomes" id="UP000799755"/>
    </source>
</evidence>
<comment type="caution">
    <text evidence="1">The sequence shown here is derived from an EMBL/GenBank/DDBJ whole genome shotgun (WGS) entry which is preliminary data.</text>
</comment>
<organism evidence="1 2">
    <name type="scientific">Lindgomyces ingoldianus</name>
    <dbReference type="NCBI Taxonomy" id="673940"/>
    <lineage>
        <taxon>Eukaryota</taxon>
        <taxon>Fungi</taxon>
        <taxon>Dikarya</taxon>
        <taxon>Ascomycota</taxon>
        <taxon>Pezizomycotina</taxon>
        <taxon>Dothideomycetes</taxon>
        <taxon>Pleosporomycetidae</taxon>
        <taxon>Pleosporales</taxon>
        <taxon>Lindgomycetaceae</taxon>
        <taxon>Lindgomyces</taxon>
    </lineage>
</organism>
<dbReference type="Proteomes" id="UP000799755">
    <property type="component" value="Unassembled WGS sequence"/>
</dbReference>
<sequence length="329" mass="36692">MSWQLRWNMRRFGIDNFQLCQPPFVEHLFGLFERQTMNAQGHGPRVTDLSRFSIMVFAIYARNANEVLFVLIGKPIGSKRSSSAEGATLLPPGSWKRPKLSAVSLPLSIEQLDLRQGFFDNKVNRANTPQCVHFVPCSITPKFTHVAFSSHMRPTEFDPGVSEARDDLATANSRELPGRVNLLTIAPTPSNLFLELAGLDRFSHRGLLLVSPPLPRFSHATISSVFTWNILPSNDESLTLKNAFIAFRLSTSFCKQHVAKSCQQCSVFLALQGSIFATPIQLRNASLSEAKPTAYAFSQCVPGHNGPAFKDMSIRWDPEKNPYLASKLQ</sequence>
<name>A0ACB6R1B5_9PLEO</name>
<reference evidence="1" key="1">
    <citation type="journal article" date="2020" name="Stud. Mycol.">
        <title>101 Dothideomycetes genomes: a test case for predicting lifestyles and emergence of pathogens.</title>
        <authorList>
            <person name="Haridas S."/>
            <person name="Albert R."/>
            <person name="Binder M."/>
            <person name="Bloem J."/>
            <person name="Labutti K."/>
            <person name="Salamov A."/>
            <person name="Andreopoulos B."/>
            <person name="Baker S."/>
            <person name="Barry K."/>
            <person name="Bills G."/>
            <person name="Bluhm B."/>
            <person name="Cannon C."/>
            <person name="Castanera R."/>
            <person name="Culley D."/>
            <person name="Daum C."/>
            <person name="Ezra D."/>
            <person name="Gonzalez J."/>
            <person name="Henrissat B."/>
            <person name="Kuo A."/>
            <person name="Liang C."/>
            <person name="Lipzen A."/>
            <person name="Lutzoni F."/>
            <person name="Magnuson J."/>
            <person name="Mondo S."/>
            <person name="Nolan M."/>
            <person name="Ohm R."/>
            <person name="Pangilinan J."/>
            <person name="Park H.-J."/>
            <person name="Ramirez L."/>
            <person name="Alfaro M."/>
            <person name="Sun H."/>
            <person name="Tritt A."/>
            <person name="Yoshinaga Y."/>
            <person name="Zwiers L.-H."/>
            <person name="Turgeon B."/>
            <person name="Goodwin S."/>
            <person name="Spatafora J."/>
            <person name="Crous P."/>
            <person name="Grigoriev I."/>
        </authorList>
    </citation>
    <scope>NUCLEOTIDE SEQUENCE</scope>
    <source>
        <strain evidence="1">ATCC 200398</strain>
    </source>
</reference>
<dbReference type="EMBL" id="MU003501">
    <property type="protein sequence ID" value="KAF2472966.1"/>
    <property type="molecule type" value="Genomic_DNA"/>
</dbReference>
<gene>
    <name evidence="1" type="ORF">BDR25DRAFT_353274</name>
</gene>
<keyword evidence="2" id="KW-1185">Reference proteome</keyword>
<accession>A0ACB6R1B5</accession>
<proteinExistence type="predicted"/>